<organism evidence="9 10">
    <name type="scientific">Legionella spiritensis</name>
    <dbReference type="NCBI Taxonomy" id="452"/>
    <lineage>
        <taxon>Bacteria</taxon>
        <taxon>Pseudomonadati</taxon>
        <taxon>Pseudomonadota</taxon>
        <taxon>Gammaproteobacteria</taxon>
        <taxon>Legionellales</taxon>
        <taxon>Legionellaceae</taxon>
        <taxon>Legionella</taxon>
    </lineage>
</organism>
<keyword evidence="3" id="KW-1003">Cell membrane</keyword>
<dbReference type="SUPFAM" id="SSF161098">
    <property type="entry name" value="MetI-like"/>
    <property type="match status" value="1"/>
</dbReference>
<evidence type="ECO:0000313" key="9">
    <source>
        <dbReference type="EMBL" id="KTD65486.1"/>
    </source>
</evidence>
<comment type="similarity">
    <text evidence="7">Belongs to the binding-protein-dependent transport system permease family.</text>
</comment>
<protein>
    <submittedName>
        <fullName evidence="9">Peptide ABC transporter permease</fullName>
    </submittedName>
</protein>
<proteinExistence type="inferred from homology"/>
<evidence type="ECO:0000256" key="6">
    <source>
        <dbReference type="ARBA" id="ARBA00023136"/>
    </source>
</evidence>
<keyword evidence="6 7" id="KW-0472">Membrane</keyword>
<feature type="domain" description="ABC transmembrane type-1" evidence="8">
    <location>
        <begin position="110"/>
        <end position="314"/>
    </location>
</feature>
<keyword evidence="10" id="KW-1185">Reference proteome</keyword>
<evidence type="ECO:0000256" key="4">
    <source>
        <dbReference type="ARBA" id="ARBA00022692"/>
    </source>
</evidence>
<dbReference type="GO" id="GO:0055085">
    <property type="term" value="P:transmembrane transport"/>
    <property type="evidence" value="ECO:0007669"/>
    <property type="project" value="InterPro"/>
</dbReference>
<dbReference type="Gene3D" id="1.10.3720.10">
    <property type="entry name" value="MetI-like"/>
    <property type="match status" value="1"/>
</dbReference>
<dbReference type="PATRIC" id="fig|452.5.peg.618"/>
<gene>
    <name evidence="9" type="ORF">Lspi_0560</name>
</gene>
<evidence type="ECO:0000256" key="5">
    <source>
        <dbReference type="ARBA" id="ARBA00022989"/>
    </source>
</evidence>
<sequence>MMYYLLRRILYAVPILIGINIITFALFFMVNSPDDMARMQLGQKHIKEAEIIQWKIQHGYDLPLFYNDNQHGLNQWTRTLFFQKSLRLFAFDFGTSDGGRDISYDISHRMWPSLAIALPVLVLGIMINICFAMVMAFFRTTYLDVAGVVICIILMSISSLFYIIGGQYLFGKMLRLVPISGYDYGLESVKFLVLPVIVAVIGGIGAGSRWYRTLFLEEINKEYVKTARAKGLSETRVLFRHVLKNAMLPILTGVVVIIPSLFMGSLVLESFFGVPGLGSYIIDAIQQQDFAIVRAMVFLGSILYIVGLILTDISYTFADPRVRFGSS</sequence>
<feature type="transmembrane region" description="Helical" evidence="7">
    <location>
        <begin position="191"/>
        <end position="211"/>
    </location>
</feature>
<reference evidence="9 10" key="1">
    <citation type="submission" date="2015-11" db="EMBL/GenBank/DDBJ databases">
        <title>Genomic analysis of 38 Legionella species identifies large and diverse effector repertoires.</title>
        <authorList>
            <person name="Burstein D."/>
            <person name="Amaro F."/>
            <person name="Zusman T."/>
            <person name="Lifshitz Z."/>
            <person name="Cohen O."/>
            <person name="Gilbert J.A."/>
            <person name="Pupko T."/>
            <person name="Shuman H.A."/>
            <person name="Segal G."/>
        </authorList>
    </citation>
    <scope>NUCLEOTIDE SEQUENCE [LARGE SCALE GENOMIC DNA]</scope>
    <source>
        <strain evidence="9 10">Mt.St.Helens-9</strain>
    </source>
</reference>
<dbReference type="Proteomes" id="UP000054877">
    <property type="component" value="Unassembled WGS sequence"/>
</dbReference>
<keyword evidence="2 7" id="KW-0813">Transport</keyword>
<dbReference type="STRING" id="452.Lspi_0560"/>
<dbReference type="EMBL" id="LNYX01000006">
    <property type="protein sequence ID" value="KTD65486.1"/>
    <property type="molecule type" value="Genomic_DNA"/>
</dbReference>
<dbReference type="CDD" id="cd06261">
    <property type="entry name" value="TM_PBP2"/>
    <property type="match status" value="1"/>
</dbReference>
<dbReference type="RefSeq" id="WP_058482507.1">
    <property type="nucleotide sequence ID" value="NZ_CAAAII010000013.1"/>
</dbReference>
<evidence type="ECO:0000256" key="1">
    <source>
        <dbReference type="ARBA" id="ARBA00004651"/>
    </source>
</evidence>
<dbReference type="InterPro" id="IPR000515">
    <property type="entry name" value="MetI-like"/>
</dbReference>
<dbReference type="PROSITE" id="PS50928">
    <property type="entry name" value="ABC_TM1"/>
    <property type="match status" value="1"/>
</dbReference>
<keyword evidence="4 7" id="KW-0812">Transmembrane</keyword>
<evidence type="ECO:0000313" key="10">
    <source>
        <dbReference type="Proteomes" id="UP000054877"/>
    </source>
</evidence>
<evidence type="ECO:0000256" key="3">
    <source>
        <dbReference type="ARBA" id="ARBA00022475"/>
    </source>
</evidence>
<dbReference type="PANTHER" id="PTHR30465">
    <property type="entry name" value="INNER MEMBRANE ABC TRANSPORTER"/>
    <property type="match status" value="1"/>
</dbReference>
<dbReference type="Pfam" id="PF00528">
    <property type="entry name" value="BPD_transp_1"/>
    <property type="match status" value="1"/>
</dbReference>
<dbReference type="Pfam" id="PF19300">
    <property type="entry name" value="BPD_transp_1_N"/>
    <property type="match status" value="1"/>
</dbReference>
<feature type="transmembrane region" description="Helical" evidence="7">
    <location>
        <begin position="246"/>
        <end position="272"/>
    </location>
</feature>
<feature type="transmembrane region" description="Helical" evidence="7">
    <location>
        <begin position="9"/>
        <end position="30"/>
    </location>
</feature>
<comment type="subcellular location">
    <subcellularLocation>
        <location evidence="1 7">Cell membrane</location>
        <topology evidence="1 7">Multi-pass membrane protein</topology>
    </subcellularLocation>
</comment>
<evidence type="ECO:0000259" key="8">
    <source>
        <dbReference type="PROSITE" id="PS50928"/>
    </source>
</evidence>
<accession>A0A0W0Z985</accession>
<feature type="transmembrane region" description="Helical" evidence="7">
    <location>
        <begin position="145"/>
        <end position="171"/>
    </location>
</feature>
<comment type="caution">
    <text evidence="9">The sequence shown here is derived from an EMBL/GenBank/DDBJ whole genome shotgun (WGS) entry which is preliminary data.</text>
</comment>
<dbReference type="GO" id="GO:0005886">
    <property type="term" value="C:plasma membrane"/>
    <property type="evidence" value="ECO:0007669"/>
    <property type="project" value="UniProtKB-SubCell"/>
</dbReference>
<dbReference type="InterPro" id="IPR035906">
    <property type="entry name" value="MetI-like_sf"/>
</dbReference>
<dbReference type="OrthoDB" id="9805855at2"/>
<dbReference type="InterPro" id="IPR045621">
    <property type="entry name" value="BPD_transp_1_N"/>
</dbReference>
<dbReference type="AlphaFoldDB" id="A0A0W0Z985"/>
<feature type="transmembrane region" description="Helical" evidence="7">
    <location>
        <begin position="114"/>
        <end position="138"/>
    </location>
</feature>
<keyword evidence="5 7" id="KW-1133">Transmembrane helix</keyword>
<feature type="transmembrane region" description="Helical" evidence="7">
    <location>
        <begin position="292"/>
        <end position="318"/>
    </location>
</feature>
<evidence type="ECO:0000256" key="7">
    <source>
        <dbReference type="RuleBase" id="RU363032"/>
    </source>
</evidence>
<evidence type="ECO:0000256" key="2">
    <source>
        <dbReference type="ARBA" id="ARBA00022448"/>
    </source>
</evidence>
<name>A0A0W0Z985_LEGSP</name>
<dbReference type="PANTHER" id="PTHR30465:SF0">
    <property type="entry name" value="OLIGOPEPTIDE TRANSPORT SYSTEM PERMEASE PROTEIN APPB"/>
    <property type="match status" value="1"/>
</dbReference>